<evidence type="ECO:0000256" key="2">
    <source>
        <dbReference type="ARBA" id="ARBA00022801"/>
    </source>
</evidence>
<evidence type="ECO:0000256" key="1">
    <source>
        <dbReference type="ARBA" id="ARBA00022670"/>
    </source>
</evidence>
<dbReference type="Gene3D" id="3.40.395.10">
    <property type="entry name" value="Adenoviral Proteinase, Chain A"/>
    <property type="match status" value="1"/>
</dbReference>
<dbReference type="EMBL" id="MN740430">
    <property type="protein sequence ID" value="QHU05984.1"/>
    <property type="molecule type" value="Genomic_DNA"/>
</dbReference>
<dbReference type="AlphaFoldDB" id="A0A6C0JQI8"/>
<dbReference type="InterPro" id="IPR003653">
    <property type="entry name" value="Peptidase_C48_C"/>
</dbReference>
<evidence type="ECO:0000259" key="3">
    <source>
        <dbReference type="Pfam" id="PF02902"/>
    </source>
</evidence>
<dbReference type="GO" id="GO:0006508">
    <property type="term" value="P:proteolysis"/>
    <property type="evidence" value="ECO:0007669"/>
    <property type="project" value="UniProtKB-KW"/>
</dbReference>
<evidence type="ECO:0000313" key="4">
    <source>
        <dbReference type="EMBL" id="QHU05984.1"/>
    </source>
</evidence>
<proteinExistence type="predicted"/>
<dbReference type="Pfam" id="PF02902">
    <property type="entry name" value="Peptidase_C48"/>
    <property type="match status" value="1"/>
</dbReference>
<dbReference type="GO" id="GO:0008234">
    <property type="term" value="F:cysteine-type peptidase activity"/>
    <property type="evidence" value="ECO:0007669"/>
    <property type="project" value="InterPro"/>
</dbReference>
<feature type="domain" description="Ubiquitin-like protease family profile" evidence="3">
    <location>
        <begin position="194"/>
        <end position="283"/>
    </location>
</feature>
<protein>
    <recommendedName>
        <fullName evidence="3">Ubiquitin-like protease family profile domain-containing protein</fullName>
    </recommendedName>
</protein>
<name>A0A6C0JQI8_9ZZZZ</name>
<sequence>MKKSNKTIKNKKKLNGGKTMKAMNCSPVVENNTPIKGSCFTANTLHTLKKYYNKHNPKTIIKSNNPIKIWKELKHNLQTCSKEDCWLNEIDDISLRNKLDKYIFAPDHPDDWNDNPDEWLSNFDILSVLEQYMEKYPKFYSPPPTPIDFDTRPSDMNGNCVSNELCTFDLEKHIKNGKTKFGIVFNISSHTSSGSHWVSLYIDIDDKFIFYMDSAGNEIPNEINTFVEKVVKQGLAMSNPIKLHYYENCPLEHQMGTTECGMFALFFIITMLSNKAEKKVFNNYFDKIKFFKNKRIPDRYVFRFRKIYFNKK</sequence>
<keyword evidence="2" id="KW-0378">Hydrolase</keyword>
<dbReference type="InterPro" id="IPR038765">
    <property type="entry name" value="Papain-like_cys_pep_sf"/>
</dbReference>
<dbReference type="SUPFAM" id="SSF54001">
    <property type="entry name" value="Cysteine proteinases"/>
    <property type="match status" value="1"/>
</dbReference>
<reference evidence="4" key="1">
    <citation type="journal article" date="2020" name="Nature">
        <title>Giant virus diversity and host interactions through global metagenomics.</title>
        <authorList>
            <person name="Schulz F."/>
            <person name="Roux S."/>
            <person name="Paez-Espino D."/>
            <person name="Jungbluth S."/>
            <person name="Walsh D.A."/>
            <person name="Denef V.J."/>
            <person name="McMahon K.D."/>
            <person name="Konstantinidis K.T."/>
            <person name="Eloe-Fadrosh E.A."/>
            <person name="Kyrpides N.C."/>
            <person name="Woyke T."/>
        </authorList>
    </citation>
    <scope>NUCLEOTIDE SEQUENCE</scope>
    <source>
        <strain evidence="4">GVMAG-M-3300027747-57</strain>
    </source>
</reference>
<accession>A0A6C0JQI8</accession>
<keyword evidence="1" id="KW-0645">Protease</keyword>
<organism evidence="4">
    <name type="scientific">viral metagenome</name>
    <dbReference type="NCBI Taxonomy" id="1070528"/>
    <lineage>
        <taxon>unclassified sequences</taxon>
        <taxon>metagenomes</taxon>
        <taxon>organismal metagenomes</taxon>
    </lineage>
</organism>